<name>A0ABU3IM24_9BACE</name>
<protein>
    <submittedName>
        <fullName evidence="1">Uncharacterized protein</fullName>
    </submittedName>
</protein>
<comment type="caution">
    <text evidence="1">The sequence shown here is derived from an EMBL/GenBank/DDBJ whole genome shotgun (WGS) entry which is preliminary data.</text>
</comment>
<dbReference type="EMBL" id="JAVSNG010000001">
    <property type="protein sequence ID" value="MDT4403302.1"/>
    <property type="molecule type" value="Genomic_DNA"/>
</dbReference>
<sequence length="538" mass="62989">MLYYKLNGYEDFKQRFGLEGRSNGTTVRKNKILLGHLKSPLLLSYCVKQNDYSLLHVDDMADLQKKIVEAVRKSGTEDAALPHKVELIGEVYRSAKYRTDESKGVCEDLDKGSVRYVNVERDRVFKMKSGKFMRELILETRIGKLFSPSVLNWLSGDVFTQQWYTYTYGHTPEVFELHVDDDFRRIYSSSECRGDFGSCMTDRDRETFYRDAVKAKAAYITDEQGYVLARAVLFTDVTDQDGKKWRLLERQYSSGGSDVLKRLLVDRLLRDRHIDGYKIIGASCHEAHAFVGADGSSLSSREFEIDCELGEEDTLSYQDSFKWYHYSRNKAYNYPHAKYTYELDTTDLNLYGDQDDDEDDGEWDEYHQYHCTETTLCHLHGREIEVDSGNLDDFIYIGLLDEYHHEDDCTRCDECQKFVLDNDARHSDITGQYYCCEACMEKAEDEFKRKNWHYSEYDGRWYEDLTDITHIHVWNAEQNDYEEKSVSTATLHGLLRDEEAWEFDNESFNRINPATNLPYGYKLKKETRHEYATVETAV</sequence>
<organism evidence="1 2">
    <name type="scientific">Bacteroides koreensis</name>
    <dbReference type="NCBI Taxonomy" id="1912896"/>
    <lineage>
        <taxon>Bacteria</taxon>
        <taxon>Pseudomonadati</taxon>
        <taxon>Bacteroidota</taxon>
        <taxon>Bacteroidia</taxon>
        <taxon>Bacteroidales</taxon>
        <taxon>Bacteroidaceae</taxon>
        <taxon>Bacteroides</taxon>
    </lineage>
</organism>
<accession>A0ABU3IM24</accession>
<evidence type="ECO:0000313" key="1">
    <source>
        <dbReference type="EMBL" id="MDT4403302.1"/>
    </source>
</evidence>
<dbReference type="Proteomes" id="UP001269297">
    <property type="component" value="Unassembled WGS sequence"/>
</dbReference>
<keyword evidence="2" id="KW-1185">Reference proteome</keyword>
<dbReference type="RefSeq" id="WP_138274508.1">
    <property type="nucleotide sequence ID" value="NZ_JAVSNG010000001.1"/>
</dbReference>
<evidence type="ECO:0000313" key="2">
    <source>
        <dbReference type="Proteomes" id="UP001269297"/>
    </source>
</evidence>
<proteinExistence type="predicted"/>
<reference evidence="2" key="1">
    <citation type="submission" date="2023-07" db="EMBL/GenBank/DDBJ databases">
        <title>Reintroducing virulent viruses to syntetic microbiomes.</title>
        <authorList>
            <person name="Wilde J."/>
            <person name="Boyes R."/>
            <person name="Robinson A.V."/>
            <person name="Daisley B.A."/>
            <person name="Allen-Vercoe E."/>
        </authorList>
    </citation>
    <scope>NUCLEOTIDE SEQUENCE [LARGE SCALE GENOMIC DNA]</scope>
    <source>
        <strain evidence="2">225S_1D6FAA</strain>
    </source>
</reference>
<gene>
    <name evidence="1" type="ORF">RO706_03595</name>
</gene>